<dbReference type="InterPro" id="IPR001214">
    <property type="entry name" value="SET_dom"/>
</dbReference>
<feature type="domain" description="SET" evidence="2">
    <location>
        <begin position="87"/>
        <end position="242"/>
    </location>
</feature>
<dbReference type="SUPFAM" id="SSF82199">
    <property type="entry name" value="SET domain"/>
    <property type="match status" value="1"/>
</dbReference>
<dbReference type="EMBL" id="CAWUHC010000010">
    <property type="protein sequence ID" value="CAK7213630.1"/>
    <property type="molecule type" value="Genomic_DNA"/>
</dbReference>
<accession>A0ABP0B285</accession>
<dbReference type="PROSITE" id="PS50280">
    <property type="entry name" value="SET"/>
    <property type="match status" value="1"/>
</dbReference>
<dbReference type="PANTHER" id="PTHR47332">
    <property type="entry name" value="SET DOMAIN-CONTAINING PROTEIN 5"/>
    <property type="match status" value="1"/>
</dbReference>
<evidence type="ECO:0000313" key="3">
    <source>
        <dbReference type="EMBL" id="CAK7213630.1"/>
    </source>
</evidence>
<evidence type="ECO:0000259" key="2">
    <source>
        <dbReference type="PROSITE" id="PS50280"/>
    </source>
</evidence>
<reference evidence="3 4" key="1">
    <citation type="submission" date="2024-01" db="EMBL/GenBank/DDBJ databases">
        <authorList>
            <person name="Allen C."/>
            <person name="Tagirdzhanova G."/>
        </authorList>
    </citation>
    <scope>NUCLEOTIDE SEQUENCE [LARGE SCALE GENOMIC DNA]</scope>
</reference>
<name>A0ABP0B285_9PEZI</name>
<gene>
    <name evidence="3" type="ORF">SBRCBS47491_001870</name>
</gene>
<dbReference type="InterPro" id="IPR046341">
    <property type="entry name" value="SET_dom_sf"/>
</dbReference>
<dbReference type="Gene3D" id="2.170.270.10">
    <property type="entry name" value="SET domain"/>
    <property type="match status" value="1"/>
</dbReference>
<dbReference type="Pfam" id="PF00856">
    <property type="entry name" value="SET"/>
    <property type="match status" value="1"/>
</dbReference>
<dbReference type="Proteomes" id="UP001642406">
    <property type="component" value="Unassembled WGS sequence"/>
</dbReference>
<feature type="chain" id="PRO_5047122672" description="SET domain-containing protein" evidence="1">
    <location>
        <begin position="22"/>
        <end position="398"/>
    </location>
</feature>
<dbReference type="InterPro" id="IPR053185">
    <property type="entry name" value="SET_domain_protein"/>
</dbReference>
<evidence type="ECO:0000256" key="1">
    <source>
        <dbReference type="SAM" id="SignalP"/>
    </source>
</evidence>
<keyword evidence="1" id="KW-0732">Signal</keyword>
<comment type="caution">
    <text evidence="3">The sequence shown here is derived from an EMBL/GenBank/DDBJ whole genome shotgun (WGS) entry which is preliminary data.</text>
</comment>
<sequence>MKARHNLQVLLAGQVFSTVLACQQPSSLPTAWPLSTPVDRPLLLQGPHSCVDDVCVYSDPAFGNGLSVVTTAANADFLGDRLRLPLAGNIISPTPFYESYIIGKGIGLVANATIRRGERLMVHTPTLLVHWPTHAKEETQNDTEWLYKMALEKLPAPSRNVFSQQMHIGGSGVRANIETNCFRFFLDGGHDESTGHLGCFPSAARLNHDCEPNLHYTITDGIQSIVAVRDISPGEELSISYVDLMLPSTERKARLHDWGFECGCRLCKDLKKEKEADARLEEIARLKTMLDTGDAAISLETGHRLVALYREQPGLGLYIGQQAYTRAALICGLFADEECAVDYARKAVEALHLELGAVVAASSQDVLSMERLAASPKTHWAWGLLKDRDRSKDKERTV</sequence>
<proteinExistence type="predicted"/>
<protein>
    <recommendedName>
        <fullName evidence="2">SET domain-containing protein</fullName>
    </recommendedName>
</protein>
<keyword evidence="4" id="KW-1185">Reference proteome</keyword>
<dbReference type="CDD" id="cd20071">
    <property type="entry name" value="SET_SMYD"/>
    <property type="match status" value="1"/>
</dbReference>
<dbReference type="PROSITE" id="PS51257">
    <property type="entry name" value="PROKAR_LIPOPROTEIN"/>
    <property type="match status" value="1"/>
</dbReference>
<dbReference type="SMART" id="SM00317">
    <property type="entry name" value="SET"/>
    <property type="match status" value="1"/>
</dbReference>
<organism evidence="3 4">
    <name type="scientific">Sporothrix bragantina</name>
    <dbReference type="NCBI Taxonomy" id="671064"/>
    <lineage>
        <taxon>Eukaryota</taxon>
        <taxon>Fungi</taxon>
        <taxon>Dikarya</taxon>
        <taxon>Ascomycota</taxon>
        <taxon>Pezizomycotina</taxon>
        <taxon>Sordariomycetes</taxon>
        <taxon>Sordariomycetidae</taxon>
        <taxon>Ophiostomatales</taxon>
        <taxon>Ophiostomataceae</taxon>
        <taxon>Sporothrix</taxon>
    </lineage>
</organism>
<feature type="signal peptide" evidence="1">
    <location>
        <begin position="1"/>
        <end position="21"/>
    </location>
</feature>
<dbReference type="PANTHER" id="PTHR47332:SF6">
    <property type="entry name" value="SET DOMAIN-CONTAINING PROTEIN"/>
    <property type="match status" value="1"/>
</dbReference>
<evidence type="ECO:0000313" key="4">
    <source>
        <dbReference type="Proteomes" id="UP001642406"/>
    </source>
</evidence>